<keyword evidence="6" id="KW-1185">Reference proteome</keyword>
<dbReference type="Pfam" id="PF14525">
    <property type="entry name" value="AraC_binding_2"/>
    <property type="match status" value="1"/>
</dbReference>
<keyword evidence="2" id="KW-0238">DNA-binding</keyword>
<evidence type="ECO:0000256" key="2">
    <source>
        <dbReference type="ARBA" id="ARBA00023125"/>
    </source>
</evidence>
<organism evidence="5 6">
    <name type="scientific">Pseudoclavibacter endophyticus</name>
    <dbReference type="NCBI Taxonomy" id="1778590"/>
    <lineage>
        <taxon>Bacteria</taxon>
        <taxon>Bacillati</taxon>
        <taxon>Actinomycetota</taxon>
        <taxon>Actinomycetes</taxon>
        <taxon>Micrococcales</taxon>
        <taxon>Microbacteriaceae</taxon>
        <taxon>Pseudoclavibacter</taxon>
    </lineage>
</organism>
<evidence type="ECO:0000256" key="1">
    <source>
        <dbReference type="ARBA" id="ARBA00023015"/>
    </source>
</evidence>
<evidence type="ECO:0000259" key="4">
    <source>
        <dbReference type="PROSITE" id="PS01124"/>
    </source>
</evidence>
<dbReference type="Proteomes" id="UP000431744">
    <property type="component" value="Unassembled WGS sequence"/>
</dbReference>
<accession>A0A6H9WG18</accession>
<gene>
    <name evidence="5" type="ORF">F8O04_12655</name>
</gene>
<dbReference type="InterPro" id="IPR035418">
    <property type="entry name" value="AraC-bd_2"/>
</dbReference>
<dbReference type="InterPro" id="IPR050204">
    <property type="entry name" value="AraC_XylS_family_regulators"/>
</dbReference>
<dbReference type="PRINTS" id="PR00032">
    <property type="entry name" value="HTHARAC"/>
</dbReference>
<dbReference type="InterPro" id="IPR020449">
    <property type="entry name" value="Tscrpt_reg_AraC-type_HTH"/>
</dbReference>
<keyword evidence="1" id="KW-0805">Transcription regulation</keyword>
<feature type="domain" description="HTH araC/xylS-type" evidence="4">
    <location>
        <begin position="202"/>
        <end position="307"/>
    </location>
</feature>
<dbReference type="InterPro" id="IPR018060">
    <property type="entry name" value="HTH_AraC"/>
</dbReference>
<proteinExistence type="predicted"/>
<evidence type="ECO:0000313" key="5">
    <source>
        <dbReference type="EMBL" id="KAB1647864.1"/>
    </source>
</evidence>
<dbReference type="GO" id="GO:0003700">
    <property type="term" value="F:DNA-binding transcription factor activity"/>
    <property type="evidence" value="ECO:0007669"/>
    <property type="project" value="InterPro"/>
</dbReference>
<dbReference type="Gene3D" id="1.10.10.60">
    <property type="entry name" value="Homeodomain-like"/>
    <property type="match status" value="1"/>
</dbReference>
<evidence type="ECO:0000313" key="6">
    <source>
        <dbReference type="Proteomes" id="UP000431744"/>
    </source>
</evidence>
<sequence length="329" mass="34843">MEVATADSITEWRDLSSARFVELECRSPVPAFRASIETRSLGRLASVSRVRSRAIGVERTLRQTRADARDDVLVTVQLASTGAVSQFDRVAVLTPGSAALYDTRFPYRLSMPRDGQDLAVVRLSRPALGLGDAAIRLACARALSASAPGMAAFGGYVTGLVADHGSVERIDAELGVVLGQLLSSVVRSAVGAVRPPAGDDDVALLAVLRAHAVSNAHDPDLDVPALARACFVSVRRAYAVFETAGESPGAFLRAVRLRLAAAMLRSSETASLSTATVGERCGFRDASTFTRAFRRSYGMTPSEWRRGVDPGALVTSSCAPQRRHAGTDG</sequence>
<dbReference type="RefSeq" id="WP_158029757.1">
    <property type="nucleotide sequence ID" value="NZ_BMHG01000001.1"/>
</dbReference>
<dbReference type="PANTHER" id="PTHR46796">
    <property type="entry name" value="HTH-TYPE TRANSCRIPTIONAL ACTIVATOR RHAS-RELATED"/>
    <property type="match status" value="1"/>
</dbReference>
<dbReference type="AlphaFoldDB" id="A0A6H9WG18"/>
<dbReference type="InterPro" id="IPR009057">
    <property type="entry name" value="Homeodomain-like_sf"/>
</dbReference>
<dbReference type="SUPFAM" id="SSF46689">
    <property type="entry name" value="Homeodomain-like"/>
    <property type="match status" value="1"/>
</dbReference>
<dbReference type="PANTHER" id="PTHR46796:SF6">
    <property type="entry name" value="ARAC SUBFAMILY"/>
    <property type="match status" value="1"/>
</dbReference>
<comment type="caution">
    <text evidence="5">The sequence shown here is derived from an EMBL/GenBank/DDBJ whole genome shotgun (WGS) entry which is preliminary data.</text>
</comment>
<dbReference type="SMART" id="SM00342">
    <property type="entry name" value="HTH_ARAC"/>
    <property type="match status" value="1"/>
</dbReference>
<dbReference type="GO" id="GO:0043565">
    <property type="term" value="F:sequence-specific DNA binding"/>
    <property type="evidence" value="ECO:0007669"/>
    <property type="project" value="InterPro"/>
</dbReference>
<dbReference type="EMBL" id="WBJY01000003">
    <property type="protein sequence ID" value="KAB1647864.1"/>
    <property type="molecule type" value="Genomic_DNA"/>
</dbReference>
<dbReference type="OrthoDB" id="9799345at2"/>
<name>A0A6H9WG18_9MICO</name>
<reference evidence="5 6" key="1">
    <citation type="submission" date="2019-09" db="EMBL/GenBank/DDBJ databases">
        <title>Phylogeny of genus Pseudoclavibacter and closely related genus.</title>
        <authorList>
            <person name="Li Y."/>
        </authorList>
    </citation>
    <scope>NUCLEOTIDE SEQUENCE [LARGE SCALE GENOMIC DNA]</scope>
    <source>
        <strain evidence="5 6">EGI 60007</strain>
    </source>
</reference>
<dbReference type="Pfam" id="PF12833">
    <property type="entry name" value="HTH_18"/>
    <property type="match status" value="1"/>
</dbReference>
<keyword evidence="3" id="KW-0804">Transcription</keyword>
<dbReference type="PROSITE" id="PS01124">
    <property type="entry name" value="HTH_ARAC_FAMILY_2"/>
    <property type="match status" value="1"/>
</dbReference>
<evidence type="ECO:0000256" key="3">
    <source>
        <dbReference type="ARBA" id="ARBA00023163"/>
    </source>
</evidence>
<protein>
    <submittedName>
        <fullName evidence="5">AraC family transcriptional regulator</fullName>
    </submittedName>
</protein>